<dbReference type="OrthoDB" id="9811589at2"/>
<dbReference type="Proteomes" id="UP000286947">
    <property type="component" value="Unassembled WGS sequence"/>
</dbReference>
<dbReference type="Pfam" id="PF13649">
    <property type="entry name" value="Methyltransf_25"/>
    <property type="match status" value="1"/>
</dbReference>
<dbReference type="PANTHER" id="PTHR43861">
    <property type="entry name" value="TRANS-ACONITATE 2-METHYLTRANSFERASE-RELATED"/>
    <property type="match status" value="1"/>
</dbReference>
<protein>
    <recommendedName>
        <fullName evidence="2">Methyltransferase domain-containing protein</fullName>
    </recommendedName>
</protein>
<comment type="caution">
    <text evidence="3">The sequence shown here is derived from an EMBL/GenBank/DDBJ whole genome shotgun (WGS) entry which is preliminary data.</text>
</comment>
<dbReference type="InterPro" id="IPR029063">
    <property type="entry name" value="SAM-dependent_MTases_sf"/>
</dbReference>
<organism evidence="3 4">
    <name type="scientific">Saezia sanguinis</name>
    <dbReference type="NCBI Taxonomy" id="1965230"/>
    <lineage>
        <taxon>Bacteria</taxon>
        <taxon>Pseudomonadati</taxon>
        <taxon>Pseudomonadota</taxon>
        <taxon>Betaproteobacteria</taxon>
        <taxon>Burkholderiales</taxon>
        <taxon>Saeziaceae</taxon>
        <taxon>Saezia</taxon>
    </lineage>
</organism>
<proteinExistence type="predicted"/>
<feature type="domain" description="Methyltransferase" evidence="2">
    <location>
        <begin position="69"/>
        <end position="163"/>
    </location>
</feature>
<dbReference type="EMBL" id="PQSP01000003">
    <property type="protein sequence ID" value="RUS66736.1"/>
    <property type="molecule type" value="Genomic_DNA"/>
</dbReference>
<evidence type="ECO:0000256" key="1">
    <source>
        <dbReference type="ARBA" id="ARBA00022679"/>
    </source>
</evidence>
<evidence type="ECO:0000313" key="3">
    <source>
        <dbReference type="EMBL" id="RUS66736.1"/>
    </source>
</evidence>
<dbReference type="RefSeq" id="WP_126979749.1">
    <property type="nucleotide sequence ID" value="NZ_PQSP01000003.1"/>
</dbReference>
<accession>A0A433SDG9</accession>
<dbReference type="SUPFAM" id="SSF53335">
    <property type="entry name" value="S-adenosyl-L-methionine-dependent methyltransferases"/>
    <property type="match status" value="1"/>
</dbReference>
<dbReference type="InterPro" id="IPR041698">
    <property type="entry name" value="Methyltransf_25"/>
</dbReference>
<name>A0A433SDG9_9BURK</name>
<evidence type="ECO:0000259" key="2">
    <source>
        <dbReference type="Pfam" id="PF13649"/>
    </source>
</evidence>
<reference evidence="3 4" key="1">
    <citation type="submission" date="2018-01" db="EMBL/GenBank/DDBJ databases">
        <title>Saezia sanguinis gen. nov., sp. nov., in the order Burkholderiales isolated from human blood.</title>
        <authorList>
            <person name="Medina-Pascual M.J."/>
            <person name="Valdezate S."/>
            <person name="Monzon S."/>
            <person name="Cuesta I."/>
            <person name="Carrasco G."/>
            <person name="Villalon P."/>
            <person name="Saez-Nieto J.A."/>
        </authorList>
    </citation>
    <scope>NUCLEOTIDE SEQUENCE [LARGE SCALE GENOMIC DNA]</scope>
    <source>
        <strain evidence="3 4">CNM695-12</strain>
    </source>
</reference>
<dbReference type="GO" id="GO:0016740">
    <property type="term" value="F:transferase activity"/>
    <property type="evidence" value="ECO:0007669"/>
    <property type="project" value="UniProtKB-KW"/>
</dbReference>
<gene>
    <name evidence="3" type="ORF">CUZ56_01527</name>
</gene>
<dbReference type="CDD" id="cd02440">
    <property type="entry name" value="AdoMet_MTases"/>
    <property type="match status" value="1"/>
</dbReference>
<dbReference type="Gene3D" id="3.40.50.150">
    <property type="entry name" value="Vaccinia Virus protein VP39"/>
    <property type="match status" value="1"/>
</dbReference>
<sequence length="283" mass="31739">MKLYDMISRQIPPQPWNHGGKIPWDDPAFSQRMLENHLSQEHDWASRRFDVIDRQVQWLASQLPASARILDLGCGPGFYTYRLAQLGHQCVGVDFSPASIAYAKQQAQQAQLAIEYLLSDVRNIEVSGQFDLIMMTFGELNVFAQTDAEQILHNAAKLLKPGGILLLETHTLEEVQRQGQQPPSWQSYETGLFLSTPHICLQEHFWNSETATATTCFWIIEADHAGVCTYQSSMKGYTDAQYRELVSQTGLSSVQLLDAAQWPAGEIFSGKLKVYCARAQGGA</sequence>
<dbReference type="AlphaFoldDB" id="A0A433SDG9"/>
<keyword evidence="1" id="KW-0808">Transferase</keyword>
<keyword evidence="4" id="KW-1185">Reference proteome</keyword>
<evidence type="ECO:0000313" key="4">
    <source>
        <dbReference type="Proteomes" id="UP000286947"/>
    </source>
</evidence>